<dbReference type="Proteomes" id="UP000193498">
    <property type="component" value="Unassembled WGS sequence"/>
</dbReference>
<gene>
    <name evidence="3" type="ORF">K493DRAFT_296890</name>
</gene>
<reference evidence="3 4" key="1">
    <citation type="submission" date="2016-07" db="EMBL/GenBank/DDBJ databases">
        <title>Pervasive Adenine N6-methylation of Active Genes in Fungi.</title>
        <authorList>
            <consortium name="DOE Joint Genome Institute"/>
            <person name="Mondo S.J."/>
            <person name="Dannebaum R.O."/>
            <person name="Kuo R.C."/>
            <person name="Labutti K."/>
            <person name="Haridas S."/>
            <person name="Kuo A."/>
            <person name="Salamov A."/>
            <person name="Ahrendt S.R."/>
            <person name="Lipzen A."/>
            <person name="Sullivan W."/>
            <person name="Andreopoulos W.B."/>
            <person name="Clum A."/>
            <person name="Lindquist E."/>
            <person name="Daum C."/>
            <person name="Ramamoorthy G.K."/>
            <person name="Gryganskyi A."/>
            <person name="Culley D."/>
            <person name="Magnuson J.K."/>
            <person name="James T.Y."/>
            <person name="O'Malley M.A."/>
            <person name="Stajich J.E."/>
            <person name="Spatafora J.W."/>
            <person name="Visel A."/>
            <person name="Grigoriev I.V."/>
        </authorList>
    </citation>
    <scope>NUCLEOTIDE SEQUENCE [LARGE SCALE GENOMIC DNA]</scope>
    <source>
        <strain evidence="3 4">CBS 931.73</strain>
    </source>
</reference>
<evidence type="ECO:0000313" key="3">
    <source>
        <dbReference type="EMBL" id="ORY04612.1"/>
    </source>
</evidence>
<feature type="compositionally biased region" description="Basic and acidic residues" evidence="1">
    <location>
        <begin position="315"/>
        <end position="324"/>
    </location>
</feature>
<dbReference type="InParanoid" id="A0A1Y1Z2T2"/>
<organism evidence="3 4">
    <name type="scientific">Basidiobolus meristosporus CBS 931.73</name>
    <dbReference type="NCBI Taxonomy" id="1314790"/>
    <lineage>
        <taxon>Eukaryota</taxon>
        <taxon>Fungi</taxon>
        <taxon>Fungi incertae sedis</taxon>
        <taxon>Zoopagomycota</taxon>
        <taxon>Entomophthoromycotina</taxon>
        <taxon>Basidiobolomycetes</taxon>
        <taxon>Basidiobolales</taxon>
        <taxon>Basidiobolaceae</taxon>
        <taxon>Basidiobolus</taxon>
    </lineage>
</organism>
<keyword evidence="4" id="KW-1185">Reference proteome</keyword>
<feature type="signal peptide" evidence="2">
    <location>
        <begin position="1"/>
        <end position="22"/>
    </location>
</feature>
<evidence type="ECO:0000256" key="1">
    <source>
        <dbReference type="SAM" id="MobiDB-lite"/>
    </source>
</evidence>
<accession>A0A1Y1Z2T2</accession>
<feature type="region of interest" description="Disordered" evidence="1">
    <location>
        <begin position="315"/>
        <end position="342"/>
    </location>
</feature>
<comment type="caution">
    <text evidence="3">The sequence shown here is derived from an EMBL/GenBank/DDBJ whole genome shotgun (WGS) entry which is preliminary data.</text>
</comment>
<dbReference type="EMBL" id="MCFE01000033">
    <property type="protein sequence ID" value="ORY04612.1"/>
    <property type="molecule type" value="Genomic_DNA"/>
</dbReference>
<evidence type="ECO:0000256" key="2">
    <source>
        <dbReference type="SAM" id="SignalP"/>
    </source>
</evidence>
<name>A0A1Y1Z2T2_9FUNG</name>
<protein>
    <submittedName>
        <fullName evidence="3">Uncharacterized protein</fullName>
    </submittedName>
</protein>
<dbReference type="AlphaFoldDB" id="A0A1Y1Z2T2"/>
<feature type="region of interest" description="Disordered" evidence="1">
    <location>
        <begin position="108"/>
        <end position="139"/>
    </location>
</feature>
<sequence length="342" mass="36569">MASFQLARGILFTLSISWFAWGSPFYNIDPAISLKAKPVINFSPDISPEFKGLCVLAFECERIHRPVTNPWIPGYSSLENAVNFLASRLAPPYRGAIYPPPPPYFPGQDLPGSNPQIQPYQPILDQGPPAGPPGISPGISPLSLGDVSNLLPVIQRLLAQNPGLARSLPSIAGGESNAPPSLGDLSNRLPEMQRLLAQNPGLFRSFPPTAGGESNAPPSLDDLSNLLPEIQRLLAQNPGLFRLFPSIAGGGEGNESDLSSLLDLLKRPQNGEPKFRNLLKNPDSGLGAGLGNSDPANFLEGLVDNPEFIDLLKNLDKGPDEKKAPVSAKQALPDNKNSTKSR</sequence>
<keyword evidence="2" id="KW-0732">Signal</keyword>
<feature type="chain" id="PRO_5012575967" evidence="2">
    <location>
        <begin position="23"/>
        <end position="342"/>
    </location>
</feature>
<proteinExistence type="predicted"/>
<evidence type="ECO:0000313" key="4">
    <source>
        <dbReference type="Proteomes" id="UP000193498"/>
    </source>
</evidence>